<dbReference type="InterPro" id="IPR027417">
    <property type="entry name" value="P-loop_NTPase"/>
</dbReference>
<dbReference type="InterPro" id="IPR050678">
    <property type="entry name" value="DNA_Partitioning_ATPase"/>
</dbReference>
<dbReference type="Pfam" id="PF13614">
    <property type="entry name" value="AAA_31"/>
    <property type="match status" value="1"/>
</dbReference>
<accession>A0A412H1B5</accession>
<dbReference type="FunFam" id="3.40.50.300:FF:000285">
    <property type="entry name" value="Sporulation initiation inhibitor Soj"/>
    <property type="match status" value="1"/>
</dbReference>
<dbReference type="SUPFAM" id="SSF52540">
    <property type="entry name" value="P-loop containing nucleoside triphosphate hydrolases"/>
    <property type="match status" value="1"/>
</dbReference>
<name>A0A412H1B5_9BACT</name>
<dbReference type="InterPro" id="IPR025669">
    <property type="entry name" value="AAA_dom"/>
</dbReference>
<gene>
    <name evidence="2" type="ORF">DWY14_16545</name>
</gene>
<proteinExistence type="predicted"/>
<reference evidence="2 3" key="1">
    <citation type="submission" date="2018-08" db="EMBL/GenBank/DDBJ databases">
        <title>A genome reference for cultivated species of the human gut microbiota.</title>
        <authorList>
            <person name="Zou Y."/>
            <person name="Xue W."/>
            <person name="Luo G."/>
        </authorList>
    </citation>
    <scope>NUCLEOTIDE SEQUENCE [LARGE SCALE GENOMIC DNA]</scope>
    <source>
        <strain evidence="2 3">AF24-16AC</strain>
    </source>
</reference>
<dbReference type="AlphaFoldDB" id="A0A412H1B5"/>
<dbReference type="CDD" id="cd02042">
    <property type="entry name" value="ParAB_family"/>
    <property type="match status" value="1"/>
</dbReference>
<comment type="caution">
    <text evidence="2">The sequence shown here is derived from an EMBL/GenBank/DDBJ whole genome shotgun (WGS) entry which is preliminary data.</text>
</comment>
<dbReference type="PANTHER" id="PTHR13696">
    <property type="entry name" value="P-LOOP CONTAINING NUCLEOSIDE TRIPHOSPHATE HYDROLASE"/>
    <property type="match status" value="1"/>
</dbReference>
<sequence>MKQAKIISIANHKGGVGKTTTTASVGSILATKGYKVLVIDLDAQANLTSSLIKGEVSASIYDAMKKSTALPIYRVNEKTELDLVPASLELAQADFEMASKIARERILANLLEDYKDKYDYIIMDCPPSLGLMTFNAITASDYVIIPLVAEILPFNGLKMISDFIGQFKKYLNPKIEILGILITRWESTNLSKGIEERLRNNLGEKIFTTKIRKNVTIAQAPLEATNIVEYDPKSNGAIDYQAFTDEILERMK</sequence>
<dbReference type="Proteomes" id="UP000285750">
    <property type="component" value="Unassembled WGS sequence"/>
</dbReference>
<dbReference type="RefSeq" id="WP_118432452.1">
    <property type="nucleotide sequence ID" value="NZ_JAQCWP010000062.1"/>
</dbReference>
<evidence type="ECO:0000259" key="1">
    <source>
        <dbReference type="Pfam" id="PF13614"/>
    </source>
</evidence>
<dbReference type="Gene3D" id="3.40.50.300">
    <property type="entry name" value="P-loop containing nucleotide triphosphate hydrolases"/>
    <property type="match status" value="1"/>
</dbReference>
<dbReference type="PANTHER" id="PTHR13696:SF99">
    <property type="entry name" value="COBYRINIC ACID AC-DIAMIDE SYNTHASE"/>
    <property type="match status" value="1"/>
</dbReference>
<dbReference type="PIRSF" id="PIRSF009320">
    <property type="entry name" value="Nuc_binding_HP_1000"/>
    <property type="match status" value="1"/>
</dbReference>
<organism evidence="2 3">
    <name type="scientific">Phocaeicola plebeius</name>
    <dbReference type="NCBI Taxonomy" id="310297"/>
    <lineage>
        <taxon>Bacteria</taxon>
        <taxon>Pseudomonadati</taxon>
        <taxon>Bacteroidota</taxon>
        <taxon>Bacteroidia</taxon>
        <taxon>Bacteroidales</taxon>
        <taxon>Bacteroidaceae</taxon>
        <taxon>Phocaeicola</taxon>
    </lineage>
</organism>
<feature type="domain" description="AAA" evidence="1">
    <location>
        <begin position="4"/>
        <end position="177"/>
    </location>
</feature>
<evidence type="ECO:0000313" key="3">
    <source>
        <dbReference type="Proteomes" id="UP000285750"/>
    </source>
</evidence>
<dbReference type="EMBL" id="QRUY01000060">
    <property type="protein sequence ID" value="RGS02024.1"/>
    <property type="molecule type" value="Genomic_DNA"/>
</dbReference>
<protein>
    <submittedName>
        <fullName evidence="2">ParA family protein</fullName>
    </submittedName>
</protein>
<evidence type="ECO:0000313" key="2">
    <source>
        <dbReference type="EMBL" id="RGS02024.1"/>
    </source>
</evidence>